<name>A0A838L9T1_9SPHN</name>
<evidence type="ECO:0000259" key="4">
    <source>
        <dbReference type="Pfam" id="PF21075"/>
    </source>
</evidence>
<keyword evidence="1" id="KW-0560">Oxidoreductase</keyword>
<dbReference type="InterPro" id="IPR028971">
    <property type="entry name" value="NAD-GDH_cat"/>
</dbReference>
<dbReference type="EMBL" id="JACEIB010000025">
    <property type="protein sequence ID" value="MBA2935319.1"/>
    <property type="molecule type" value="Genomic_DNA"/>
</dbReference>
<feature type="domain" description="NAD-specific glutamate dehydrogenase C-terminal" evidence="3">
    <location>
        <begin position="1220"/>
        <end position="1543"/>
    </location>
</feature>
<dbReference type="InterPro" id="IPR049056">
    <property type="entry name" value="NAD_Glu_DH_HM3"/>
</dbReference>
<comment type="caution">
    <text evidence="7">The sequence shown here is derived from an EMBL/GenBank/DDBJ whole genome shotgun (WGS) entry which is preliminary data.</text>
</comment>
<gene>
    <name evidence="7" type="ORF">HZF05_14625</name>
</gene>
<dbReference type="PANTHER" id="PTHR43403">
    <property type="entry name" value="NAD-SPECIFIC GLUTAMATE DEHYDROGENASE"/>
    <property type="match status" value="1"/>
</dbReference>
<dbReference type="InterPro" id="IPR036291">
    <property type="entry name" value="NAD(P)-bd_dom_sf"/>
</dbReference>
<evidence type="ECO:0000259" key="5">
    <source>
        <dbReference type="Pfam" id="PF21076"/>
    </source>
</evidence>
<dbReference type="GO" id="GO:0004069">
    <property type="term" value="F:L-aspartate:2-oxoglutarate aminotransferase activity"/>
    <property type="evidence" value="ECO:0007669"/>
    <property type="project" value="InterPro"/>
</dbReference>
<dbReference type="GO" id="GO:0004352">
    <property type="term" value="F:glutamate dehydrogenase (NAD+) activity"/>
    <property type="evidence" value="ECO:0007669"/>
    <property type="project" value="InterPro"/>
</dbReference>
<feature type="domain" description="NAD-glutamate dehydrogenase ACT2" evidence="5">
    <location>
        <begin position="371"/>
        <end position="458"/>
    </location>
</feature>
<feature type="domain" description="NAD-glutamate dehydrogenase ACT3" evidence="6">
    <location>
        <begin position="515"/>
        <end position="581"/>
    </location>
</feature>
<dbReference type="PANTHER" id="PTHR43403:SF1">
    <property type="entry name" value="NAD-SPECIFIC GLUTAMATE DEHYDROGENASE"/>
    <property type="match status" value="1"/>
</dbReference>
<dbReference type="SUPFAM" id="SSF53223">
    <property type="entry name" value="Aminoacid dehydrogenase-like, N-terminal domain"/>
    <property type="match status" value="1"/>
</dbReference>
<dbReference type="InterPro" id="IPR049058">
    <property type="entry name" value="NAD_Glu_DH_HM2"/>
</dbReference>
<evidence type="ECO:0000313" key="7">
    <source>
        <dbReference type="EMBL" id="MBA2935319.1"/>
    </source>
</evidence>
<dbReference type="InterPro" id="IPR007780">
    <property type="entry name" value="NAD_Glu_DH_bac"/>
</dbReference>
<accession>A0A838L9T1</accession>
<dbReference type="InterPro" id="IPR046346">
    <property type="entry name" value="Aminoacid_DH-like_N_sf"/>
</dbReference>
<dbReference type="Pfam" id="PF21077">
    <property type="entry name" value="GDH_ACT3"/>
    <property type="match status" value="1"/>
</dbReference>
<reference evidence="7 8" key="1">
    <citation type="submission" date="2020-07" db="EMBL/GenBank/DDBJ databases">
        <authorList>
            <person name="Sun Q."/>
        </authorList>
    </citation>
    <scope>NUCLEOTIDE SEQUENCE [LARGE SCALE GENOMIC DNA]</scope>
    <source>
        <strain evidence="7 8">CGMCC 1.13654</strain>
    </source>
</reference>
<proteinExistence type="predicted"/>
<feature type="domain" description="NAD-glutamate dehydrogenase catalytic" evidence="2">
    <location>
        <begin position="685"/>
        <end position="1175"/>
    </location>
</feature>
<dbReference type="SUPFAM" id="SSF51735">
    <property type="entry name" value="NAD(P)-binding Rossmann-fold domains"/>
    <property type="match status" value="1"/>
</dbReference>
<dbReference type="Gene3D" id="3.40.50.720">
    <property type="entry name" value="NAD(P)-binding Rossmann-like Domain"/>
    <property type="match status" value="1"/>
</dbReference>
<evidence type="ECO:0000313" key="8">
    <source>
        <dbReference type="Proteomes" id="UP000570166"/>
    </source>
</evidence>
<dbReference type="Pfam" id="PF21074">
    <property type="entry name" value="GDH_C"/>
    <property type="match status" value="1"/>
</dbReference>
<dbReference type="Proteomes" id="UP000570166">
    <property type="component" value="Unassembled WGS sequence"/>
</dbReference>
<dbReference type="InterPro" id="IPR049062">
    <property type="entry name" value="NAD_Glu_DH_ACT2"/>
</dbReference>
<organism evidence="7 8">
    <name type="scientific">Sphingomonas chungangi</name>
    <dbReference type="NCBI Taxonomy" id="2683589"/>
    <lineage>
        <taxon>Bacteria</taxon>
        <taxon>Pseudomonadati</taxon>
        <taxon>Pseudomonadota</taxon>
        <taxon>Alphaproteobacteria</taxon>
        <taxon>Sphingomonadales</taxon>
        <taxon>Sphingomonadaceae</taxon>
        <taxon>Sphingomonas</taxon>
    </lineage>
</organism>
<dbReference type="InterPro" id="IPR049064">
    <property type="entry name" value="NAD_Glu_DH_ACT3"/>
</dbReference>
<keyword evidence="8" id="KW-1185">Reference proteome</keyword>
<dbReference type="Pfam" id="PF21075">
    <property type="entry name" value="GDH_ACT1"/>
    <property type="match status" value="1"/>
</dbReference>
<protein>
    <submittedName>
        <fullName evidence="7">NAD-glutamate dehydrogenase</fullName>
    </submittedName>
</protein>
<dbReference type="InterPro" id="IPR049059">
    <property type="entry name" value="NAD_Glu_DH_HM1"/>
</dbReference>
<evidence type="ECO:0000259" key="3">
    <source>
        <dbReference type="Pfam" id="PF21074"/>
    </source>
</evidence>
<dbReference type="PIRSF" id="PIRSF036761">
    <property type="entry name" value="GDH_Mll4104"/>
    <property type="match status" value="1"/>
</dbReference>
<evidence type="ECO:0000259" key="2">
    <source>
        <dbReference type="Pfam" id="PF05088"/>
    </source>
</evidence>
<dbReference type="Pfam" id="PF05088">
    <property type="entry name" value="Bac_GDH_CD"/>
    <property type="match status" value="1"/>
</dbReference>
<evidence type="ECO:0000259" key="6">
    <source>
        <dbReference type="Pfam" id="PF21077"/>
    </source>
</evidence>
<dbReference type="Pfam" id="PF21079">
    <property type="entry name" value="GDH_HM2"/>
    <property type="match status" value="1"/>
</dbReference>
<sequence>MTASVASEATSGDRTEVAPGLIREIAGVLTAGALPGETDGFDAAACEAAAAFIATAAARRAPEKPGFALDSTGGEGGRRLMRLAIVNDDMPFLVDSVAAALAARGLAVHRLLHPIVAVRRDGNGTLTGLLPPRTEGERRESIIYMEIERVDAKERRTIVEELDGMLAHVRAAVEDWPLLLHALKDGAAKLPDGEGAALLRWFHDGNMTLLGFRRVDSDGKIEQDLGIARADDSAFMADGTRAAAIAWFEAGNEAPLLLKADRVSQVHRRVPLDLIVLPRRESGRITGVDIHAGLWTSGALATRPDRVPLLRRRLADLEEGLGFDPNSHAGKALRHVLYELPHDLLIAFPQAALREVALTAMSLSDRPRPKLVLVDEVLGRHLFAFVWLPRDEMTTGRREAIGRMIAEAAGGSLASWAIDLGDGDVALIRYTIALSAKGQRPDAEPLDRRLEQMVRGWTPAVEAALADRVGASRAARLGLSHAGAFPPGYRARAEASEAAEDIVRLTSLEDDEDRAARLYAVPGEAGDRLHLKIYRTGGLVPLSDVVPVLEDFGFVVLEEVPTALASGLGHIHEFLLDAPDGCGADVLARAGIAEAAIAEVLKGRAENDAFNKLIVSLGLEPRAVVLLRAWFRYLRQTGMTYGLATTADALARAPEVARGFVALFDAQHDPKHASKVKADAARAAIDEGLVAVAAIDDDRVLRRMRGLIEAILRTNAFSPAAQEALAFKLDSAKVPDLPAPRPWREIWVYSPRVEGIHLRGGPIARGGLRWSDRRDDFRTEILGLMKAQVVKNAVIVPTGAKGGFYPKQLPPPSNRQAWLAEGTESYRIFIRSLLSVTDNLVEGKVVHPDRVAILDQDDPYFVVAADKGTATFSDVANAIAVERGFWLGDAFASGGSNGYDHKAMGITARGAWVSVTRHFAEMGVDVQSDPIVTAGCGDMSGDVFGNGMLLSKTIKLVAAFDHRHIFLDPSPDQAKSWDERARLFALPTSSWADYDTALISAGGGVFPRSQKAIPVSAEAAAALGIAEGTYDPSSLIQAILKAPVDLLWFGGIGTYIKASSETNAAAGDPANDANRVDAAQLRAKVIGEGANLSTTQAGRIEFGLLGGRSNTDFIDNSAGVDCSDNEVNIKIALNAEMAAGRLGFEDRNMFLASMTDDVAGIVLEDNRLQTLSLSSAERGGPAALPSQVAVITELEAAGRMDRKVEGLAGNDVYARRAQDGHGLTRPELAVILSHAKLTLQAAIEASPITGDPTLSPILHRAFPVPMQERFADAIDAHRLRGEIIATKVANAVVNRLGLVAPFELSEEEGVSLARVAGAYLACDTIFGLTRLFADIEAEAMPETGRLELLEVAARVIRLHIADLIRVASASALPGEMAGAVKAGVERLDRKADDIIKAEVKGATAQLTERLIGTGASIELARRVARLYELDGAVAIAALAARCGWSEEEVVSAYVRLGEALGLDWAKAAAQRATSADSWERLLTAGLARDFEQLRLDFLARAGKSGPAKLVDGWLAQHETRVERFARLVQRARTAPSVSPAMLAQVAAQARILLARRADDE</sequence>
<dbReference type="GO" id="GO:0006538">
    <property type="term" value="P:L-glutamate catabolic process"/>
    <property type="evidence" value="ECO:0007669"/>
    <property type="project" value="InterPro"/>
</dbReference>
<feature type="domain" description="NAD-glutamate dehydrogenase N-terminal ACT1" evidence="4">
    <location>
        <begin position="83"/>
        <end position="161"/>
    </location>
</feature>
<dbReference type="RefSeq" id="WP_160365317.1">
    <property type="nucleotide sequence ID" value="NZ_JACEIB010000025.1"/>
</dbReference>
<dbReference type="InterPro" id="IPR024727">
    <property type="entry name" value="NAD_Glu_DH_N_ACT1"/>
</dbReference>
<dbReference type="Pfam" id="PF21073">
    <property type="entry name" value="GDH_HM1"/>
    <property type="match status" value="1"/>
</dbReference>
<dbReference type="InterPro" id="IPR048381">
    <property type="entry name" value="GDH_C"/>
</dbReference>
<evidence type="ECO:0000256" key="1">
    <source>
        <dbReference type="ARBA" id="ARBA00023002"/>
    </source>
</evidence>
<dbReference type="Pfam" id="PF21078">
    <property type="entry name" value="GDH_HM3"/>
    <property type="match status" value="1"/>
</dbReference>
<dbReference type="Pfam" id="PF21076">
    <property type="entry name" value="GDH_ACT2"/>
    <property type="match status" value="1"/>
</dbReference>